<evidence type="ECO:0000313" key="10">
    <source>
        <dbReference type="EMBL" id="MBE3607775.1"/>
    </source>
</evidence>
<comment type="pathway">
    <text evidence="1 8">Amino-acid biosynthesis; L-tryptophan biosynthesis; L-tryptophan from chorismate: step 5/5.</text>
</comment>
<evidence type="ECO:0000256" key="6">
    <source>
        <dbReference type="ARBA" id="ARBA00023239"/>
    </source>
</evidence>
<feature type="active site" description="Proton acceptor" evidence="8">
    <location>
        <position position="44"/>
    </location>
</feature>
<dbReference type="Proteomes" id="UP000650616">
    <property type="component" value="Unassembled WGS sequence"/>
</dbReference>
<organism evidence="10 11">
    <name type="scientific">Campylobacter californiensis</name>
    <dbReference type="NCBI Taxonomy" id="1032243"/>
    <lineage>
        <taxon>Bacteria</taxon>
        <taxon>Pseudomonadati</taxon>
        <taxon>Campylobacterota</taxon>
        <taxon>Epsilonproteobacteria</taxon>
        <taxon>Campylobacterales</taxon>
        <taxon>Campylobacteraceae</taxon>
        <taxon>Campylobacter</taxon>
    </lineage>
</organism>
<dbReference type="CDD" id="cd04724">
    <property type="entry name" value="Tryptophan_synthase_alpha"/>
    <property type="match status" value="1"/>
</dbReference>
<dbReference type="EMBL" id="LIWG01000003">
    <property type="protein sequence ID" value="MBE3607775.1"/>
    <property type="molecule type" value="Genomic_DNA"/>
</dbReference>
<comment type="similarity">
    <text evidence="8 9">Belongs to the TrpA family.</text>
</comment>
<dbReference type="PANTHER" id="PTHR43406">
    <property type="entry name" value="TRYPTOPHAN SYNTHASE, ALPHA CHAIN"/>
    <property type="match status" value="1"/>
</dbReference>
<evidence type="ECO:0000256" key="2">
    <source>
        <dbReference type="ARBA" id="ARBA00011270"/>
    </source>
</evidence>
<dbReference type="InterPro" id="IPR011060">
    <property type="entry name" value="RibuloseP-bd_barrel"/>
</dbReference>
<dbReference type="Pfam" id="PF00290">
    <property type="entry name" value="Trp_syntA"/>
    <property type="match status" value="1"/>
</dbReference>
<evidence type="ECO:0000256" key="9">
    <source>
        <dbReference type="RuleBase" id="RU003662"/>
    </source>
</evidence>
<evidence type="ECO:0000256" key="7">
    <source>
        <dbReference type="ARBA" id="ARBA00049047"/>
    </source>
</evidence>
<dbReference type="InterPro" id="IPR002028">
    <property type="entry name" value="Trp_synthase_suA"/>
</dbReference>
<sequence>MDKIREAFNGKKANIGYIVAGYPSIEHTKEFLRNYDKSSLDLLELGVPYSDPLADGKLIAEASFTTAANGVNTDSVFEILKECKGEFNKPIVFLIYFNLIFSYGMEKFVKTCAQYGVSGLIVPDLPYEENGEFFKLCTAHKIALVPLISVTSAYRTDKILTSGSGFIYAIGAIGVSGSKRASNERLAMLVKELKSKSDLPVAVGFGVKNSVDANEVKGYADGAIIGTAIVELTAKYSGKELMDKISELF</sequence>
<reference evidence="10 11" key="1">
    <citation type="submission" date="2015-08" db="EMBL/GenBank/DDBJ databases">
        <title>Comparative genomics of the Campylobacter concisus group.</title>
        <authorList>
            <person name="Yee E."/>
            <person name="Chapman M.H."/>
            <person name="Huynh S."/>
            <person name="Bono J.L."/>
            <person name="On S.L."/>
            <person name="St Leger J."/>
            <person name="Foster G."/>
            <person name="Parker C.T."/>
            <person name="Miller W.G."/>
        </authorList>
    </citation>
    <scope>NUCLEOTIDE SEQUENCE [LARGE SCALE GENOMIC DNA]</scope>
    <source>
        <strain evidence="10 11">RM9337</strain>
    </source>
</reference>
<dbReference type="SUPFAM" id="SSF51366">
    <property type="entry name" value="Ribulose-phoshate binding barrel"/>
    <property type="match status" value="1"/>
</dbReference>
<evidence type="ECO:0000256" key="1">
    <source>
        <dbReference type="ARBA" id="ARBA00004733"/>
    </source>
</evidence>
<comment type="catalytic activity">
    <reaction evidence="7 8">
        <text>(1S,2R)-1-C-(indol-3-yl)glycerol 3-phosphate + L-serine = D-glyceraldehyde 3-phosphate + L-tryptophan + H2O</text>
        <dbReference type="Rhea" id="RHEA:10532"/>
        <dbReference type="ChEBI" id="CHEBI:15377"/>
        <dbReference type="ChEBI" id="CHEBI:33384"/>
        <dbReference type="ChEBI" id="CHEBI:57912"/>
        <dbReference type="ChEBI" id="CHEBI:58866"/>
        <dbReference type="ChEBI" id="CHEBI:59776"/>
        <dbReference type="EC" id="4.2.1.20"/>
    </reaction>
</comment>
<gene>
    <name evidence="8" type="primary">trpA</name>
    <name evidence="10" type="ORF">CCAL9337_03405</name>
</gene>
<dbReference type="InterPro" id="IPR018204">
    <property type="entry name" value="Trp_synthase_alpha_AS"/>
</dbReference>
<dbReference type="PROSITE" id="PS00167">
    <property type="entry name" value="TRP_SYNTHASE_ALPHA"/>
    <property type="match status" value="1"/>
</dbReference>
<feature type="active site" description="Proton acceptor" evidence="8">
    <location>
        <position position="55"/>
    </location>
</feature>
<dbReference type="Gene3D" id="3.20.20.70">
    <property type="entry name" value="Aldolase class I"/>
    <property type="match status" value="1"/>
</dbReference>
<dbReference type="RefSeq" id="WP_169936663.1">
    <property type="nucleotide sequence ID" value="NZ_CP012545.1"/>
</dbReference>
<name>A0AAW3ZRZ2_9BACT</name>
<dbReference type="HAMAP" id="MF_00131">
    <property type="entry name" value="Trp_synth_alpha"/>
    <property type="match status" value="1"/>
</dbReference>
<protein>
    <recommendedName>
        <fullName evidence="8">Tryptophan synthase alpha chain</fullName>
        <ecNumber evidence="8">4.2.1.20</ecNumber>
    </recommendedName>
</protein>
<proteinExistence type="inferred from homology"/>
<keyword evidence="4 8" id="KW-0822">Tryptophan biosynthesis</keyword>
<dbReference type="PANTHER" id="PTHR43406:SF1">
    <property type="entry name" value="TRYPTOPHAN SYNTHASE ALPHA CHAIN, CHLOROPLASTIC"/>
    <property type="match status" value="1"/>
</dbReference>
<comment type="function">
    <text evidence="8">The alpha subunit is responsible for the aldol cleavage of indoleglycerol phosphate to indole and glyceraldehyde 3-phosphate.</text>
</comment>
<evidence type="ECO:0000256" key="4">
    <source>
        <dbReference type="ARBA" id="ARBA00022822"/>
    </source>
</evidence>
<dbReference type="NCBIfam" id="TIGR00262">
    <property type="entry name" value="trpA"/>
    <property type="match status" value="1"/>
</dbReference>
<keyword evidence="6 8" id="KW-0456">Lyase</keyword>
<dbReference type="EC" id="4.2.1.20" evidence="8"/>
<evidence type="ECO:0000256" key="5">
    <source>
        <dbReference type="ARBA" id="ARBA00023141"/>
    </source>
</evidence>
<evidence type="ECO:0000313" key="11">
    <source>
        <dbReference type="Proteomes" id="UP000650616"/>
    </source>
</evidence>
<comment type="subunit">
    <text evidence="2 8">Tetramer of two alpha and two beta chains.</text>
</comment>
<evidence type="ECO:0000256" key="8">
    <source>
        <dbReference type="HAMAP-Rule" id="MF_00131"/>
    </source>
</evidence>
<evidence type="ECO:0000256" key="3">
    <source>
        <dbReference type="ARBA" id="ARBA00022605"/>
    </source>
</evidence>
<keyword evidence="5 8" id="KW-0057">Aromatic amino acid biosynthesis</keyword>
<keyword evidence="11" id="KW-1185">Reference proteome</keyword>
<keyword evidence="3 8" id="KW-0028">Amino-acid biosynthesis</keyword>
<dbReference type="AlphaFoldDB" id="A0AAW3ZRZ2"/>
<accession>A0AAW3ZRZ2</accession>
<dbReference type="GO" id="GO:0005829">
    <property type="term" value="C:cytosol"/>
    <property type="evidence" value="ECO:0007669"/>
    <property type="project" value="TreeGrafter"/>
</dbReference>
<comment type="caution">
    <text evidence="10">The sequence shown here is derived from an EMBL/GenBank/DDBJ whole genome shotgun (WGS) entry which is preliminary data.</text>
</comment>
<dbReference type="GO" id="GO:0004834">
    <property type="term" value="F:tryptophan synthase activity"/>
    <property type="evidence" value="ECO:0007669"/>
    <property type="project" value="UniProtKB-UniRule"/>
</dbReference>
<dbReference type="InterPro" id="IPR013785">
    <property type="entry name" value="Aldolase_TIM"/>
</dbReference>